<keyword evidence="3" id="KW-1185">Reference proteome</keyword>
<dbReference type="Pfam" id="PF24071">
    <property type="entry name" value="Phage_zn_bind_3"/>
    <property type="match status" value="1"/>
</dbReference>
<sequence>MAGRDSEYERPILLACGGCDARWTALTAAHCPTCHTTFASATSGFDAHRVGGTCQPPPQVGLHEDRGYWLLADERAPGRVLHAEPPDTITRRMAG</sequence>
<gene>
    <name evidence="2" type="ORF">MXD59_20925</name>
</gene>
<accession>A0ABT0K347</accession>
<organism evidence="2 3">
    <name type="scientific">Frankia umida</name>
    <dbReference type="NCBI Taxonomy" id="573489"/>
    <lineage>
        <taxon>Bacteria</taxon>
        <taxon>Bacillati</taxon>
        <taxon>Actinomycetota</taxon>
        <taxon>Actinomycetes</taxon>
        <taxon>Frankiales</taxon>
        <taxon>Frankiaceae</taxon>
        <taxon>Frankia</taxon>
    </lineage>
</organism>
<feature type="domain" description="Phage FDXHR zinc binding" evidence="1">
    <location>
        <begin position="15"/>
        <end position="60"/>
    </location>
</feature>
<reference evidence="2 3" key="1">
    <citation type="submission" date="2022-04" db="EMBL/GenBank/DDBJ databases">
        <title>Genome diversity in the genus Frankia.</title>
        <authorList>
            <person name="Carlos-Shanley C."/>
            <person name="Hahn D."/>
        </authorList>
    </citation>
    <scope>NUCLEOTIDE SEQUENCE [LARGE SCALE GENOMIC DNA]</scope>
    <source>
        <strain evidence="2 3">Ag45/Mut15</strain>
    </source>
</reference>
<name>A0ABT0K347_9ACTN</name>
<evidence type="ECO:0000259" key="1">
    <source>
        <dbReference type="Pfam" id="PF24071"/>
    </source>
</evidence>
<protein>
    <recommendedName>
        <fullName evidence="1">Phage FDXHR zinc binding domain-containing protein</fullName>
    </recommendedName>
</protein>
<comment type="caution">
    <text evidence="2">The sequence shown here is derived from an EMBL/GenBank/DDBJ whole genome shotgun (WGS) entry which is preliminary data.</text>
</comment>
<proteinExistence type="predicted"/>
<dbReference type="EMBL" id="JALKFT010000028">
    <property type="protein sequence ID" value="MCK9878200.1"/>
    <property type="molecule type" value="Genomic_DNA"/>
</dbReference>
<dbReference type="Proteomes" id="UP001201873">
    <property type="component" value="Unassembled WGS sequence"/>
</dbReference>
<dbReference type="RefSeq" id="WP_163549519.1">
    <property type="nucleotide sequence ID" value="NZ_JALKFT010000028.1"/>
</dbReference>
<dbReference type="InterPro" id="IPR058158">
    <property type="entry name" value="Phage_zn-bd_3"/>
</dbReference>
<evidence type="ECO:0000313" key="2">
    <source>
        <dbReference type="EMBL" id="MCK9878200.1"/>
    </source>
</evidence>
<evidence type="ECO:0000313" key="3">
    <source>
        <dbReference type="Proteomes" id="UP001201873"/>
    </source>
</evidence>